<dbReference type="PIRSF" id="PIRSF036421">
    <property type="entry name" value="Tricorn_protease"/>
    <property type="match status" value="1"/>
</dbReference>
<dbReference type="InterPro" id="IPR029414">
    <property type="entry name" value="Tricorn_PDZ"/>
</dbReference>
<dbReference type="InterPro" id="IPR028204">
    <property type="entry name" value="Tricorn_C1"/>
</dbReference>
<dbReference type="EC" id="3.4.21.-" evidence="7"/>
<dbReference type="Pfam" id="PF26550">
    <property type="entry name" value="Tricorn_2nd"/>
    <property type="match status" value="1"/>
</dbReference>
<dbReference type="AlphaFoldDB" id="A0A4Y6RK15"/>
<dbReference type="SUPFAM" id="SSF69322">
    <property type="entry name" value="Tricorn protease domain 2"/>
    <property type="match status" value="1"/>
</dbReference>
<dbReference type="PANTHER" id="PTHR43253">
    <property type="entry name" value="TRICORN PROTEASE HOMOLOG 2-RELATED"/>
    <property type="match status" value="1"/>
</dbReference>
<keyword evidence="4 7" id="KW-0645">Protease</keyword>
<keyword evidence="5 7" id="KW-0378">Hydrolase</keyword>
<protein>
    <recommendedName>
        <fullName evidence="7">Tricorn protease homolog</fullName>
        <ecNumber evidence="7">3.4.21.-</ecNumber>
    </recommendedName>
</protein>
<feature type="domain" description="PDZ" evidence="11">
    <location>
        <begin position="812"/>
        <end position="904"/>
    </location>
</feature>
<dbReference type="SUPFAM" id="SSF69304">
    <property type="entry name" value="Tricorn protease N-terminal domain"/>
    <property type="match status" value="1"/>
</dbReference>
<dbReference type="InterPro" id="IPR001478">
    <property type="entry name" value="PDZ"/>
</dbReference>
<dbReference type="InterPro" id="IPR036034">
    <property type="entry name" value="PDZ_sf"/>
</dbReference>
<accession>A0A4Y6RK15</accession>
<dbReference type="GO" id="GO:0005737">
    <property type="term" value="C:cytoplasm"/>
    <property type="evidence" value="ECO:0007669"/>
    <property type="project" value="UniProtKB-SubCell"/>
</dbReference>
<evidence type="ECO:0000256" key="6">
    <source>
        <dbReference type="ARBA" id="ARBA00022825"/>
    </source>
</evidence>
<dbReference type="Gene3D" id="2.130.10.10">
    <property type="entry name" value="YVTN repeat-like/Quinoprotein amine dehydrogenase"/>
    <property type="match status" value="1"/>
</dbReference>
<dbReference type="InterPro" id="IPR005151">
    <property type="entry name" value="Tail-specific_protease"/>
</dbReference>
<dbReference type="KEGG" id="jas:FJQ89_25305"/>
<dbReference type="Pfam" id="PF26549">
    <property type="entry name" value="Tricorn_N"/>
    <property type="match status" value="1"/>
</dbReference>
<dbReference type="Gene3D" id="2.30.42.10">
    <property type="match status" value="1"/>
</dbReference>
<keyword evidence="3 7" id="KW-0963">Cytoplasm</keyword>
<dbReference type="CDD" id="cd07562">
    <property type="entry name" value="Peptidase_S41_TRI"/>
    <property type="match status" value="1"/>
</dbReference>
<organism evidence="12 13">
    <name type="scientific">Janthinobacterium tructae</name>
    <dbReference type="NCBI Taxonomy" id="2590869"/>
    <lineage>
        <taxon>Bacteria</taxon>
        <taxon>Pseudomonadati</taxon>
        <taxon>Pseudomonadota</taxon>
        <taxon>Betaproteobacteria</taxon>
        <taxon>Burkholderiales</taxon>
        <taxon>Oxalobacteraceae</taxon>
        <taxon>Janthinobacterium</taxon>
    </lineage>
</organism>
<dbReference type="SUPFAM" id="SSF52096">
    <property type="entry name" value="ClpP/crotonase"/>
    <property type="match status" value="1"/>
</dbReference>
<dbReference type="InterPro" id="IPR015943">
    <property type="entry name" value="WD40/YVTN_repeat-like_dom_sf"/>
</dbReference>
<feature type="active site" description="Charge relay system" evidence="8">
    <location>
        <position position="1088"/>
    </location>
</feature>
<dbReference type="OrthoDB" id="9758793at2"/>
<dbReference type="SMART" id="SM00245">
    <property type="entry name" value="TSPc"/>
    <property type="match status" value="1"/>
</dbReference>
<name>A0A4Y6RK15_9BURK</name>
<dbReference type="GO" id="GO:0006508">
    <property type="term" value="P:proteolysis"/>
    <property type="evidence" value="ECO:0007669"/>
    <property type="project" value="UniProtKB-UniRule"/>
</dbReference>
<comment type="subcellular location">
    <subcellularLocation>
        <location evidence="1 7">Cytoplasm</location>
    </subcellularLocation>
</comment>
<dbReference type="Pfam" id="PF14684">
    <property type="entry name" value="Tricorn_C1"/>
    <property type="match status" value="1"/>
</dbReference>
<dbReference type="EMBL" id="CP041185">
    <property type="protein sequence ID" value="QDG73382.1"/>
    <property type="molecule type" value="Genomic_DNA"/>
</dbReference>
<feature type="region of interest" description="Disordered" evidence="10">
    <location>
        <begin position="577"/>
        <end position="597"/>
    </location>
</feature>
<sequence>MPELLSGIDMMSMPSYRPDRYLDAHMKISRTLTLLLLSAGLQGNAAAAAAAPAGSYFRFPAVRGDTVVFTAEGDLWKSSVRGGAAQRLTTHPGYETNAAISRDGLWLAFSAAYEGAQEAYVMPLAGGLPRRISFDNGGVLVLGWTAQGEVLVSTQNTDGPASRRIVAAIDPVKQTRRVFPVADANDAVLDDAGKTLFFTRFGLAVTNDNVRNYRGGAHATLWRYDLGGKGEAVRMHTDPAVLAGNNKRPMWWQGRVLYISDEGGSDNLWSMLPDGSDRRALTSHTQWDVRNAALGDGKIVYQLGADLRVLDLAAGTDSSPLPISLVSDFDQQRARQIRSPLDTLSNVQLSGKDERIILTARGRVSIAGTGSLRRVDIAIPEGARARDAVFSSDEKSVFAIVDTSGENEIWKYAADGSGKGEQLTTQGDNHRWKLYPSPDGRWLAHTDKKGRFWLLDLATKGNQLIDDAGKAGVDKHDEVQWSPDSRNLAIVRVASNEQREQIGLYNLASKQLQFVTSDRYTSGSPVFSPDGRWLYFLSARNFQLANGSPWGDRNMGPVFDKRIGVYALALQPGNRFPFQPDDELSRPGVKPAETDDEKAAELAAEKALEKAGGKTSVKKAPAALPDVVFKGLAERLYEVPLAAGNYGALAMDDKRLYFLERDSGENKSSLKTLAIGNTGSKPEVLVANVREFDLAQDKKHLYYRTAAATGPGEMLVIEAGAKLPSDLSKAKVKVDDWTFVSNPRLEWKQMFNDAWRLHRDFLYDAKMRGVNWKAARDKYAPLVERVTDRAELNDVLGMMVAEVGALHSQIRPGELRRTEQEGTPAGLGAVLARTSEGYLVEHVYRSEAELPSARAPLSRPEVDVKAGDVITAVNGKDVLAARDISDLLLNQADKQVLLQVQRGKGAPRAVIVTPVNMAKQTALRYGDWELSRAEQVAAASQGRIGYLHLRAMGANDIASFARDFYANINREGLIIDVRRNNGGNIDSWIIEKLLRKAWAYWAPPGVQPSSNMQNTFRGHLVVLVDELTYSDGETFAAGIKALKLAPLVGKRTAGAGVWLSDNTRLADNGMARVAENGQFGIDGQWLIEGVGVVPDVEVENPPHATFNGADRQLEVALDMLAKKLKEQPRPAFQAQPIPALKQGATVR</sequence>
<evidence type="ECO:0000256" key="4">
    <source>
        <dbReference type="ARBA" id="ARBA00022670"/>
    </source>
</evidence>
<dbReference type="PANTHER" id="PTHR43253:SF1">
    <property type="entry name" value="TRICORN PROTEASE HOMOLOG 2-RELATED"/>
    <property type="match status" value="1"/>
</dbReference>
<feature type="site" description="Transition state stabilizer; via amide nitrogen" evidence="9">
    <location>
        <position position="1031"/>
    </location>
</feature>
<evidence type="ECO:0000313" key="13">
    <source>
        <dbReference type="Proteomes" id="UP000316665"/>
    </source>
</evidence>
<dbReference type="Gene3D" id="3.90.226.10">
    <property type="entry name" value="2-enoyl-CoA Hydratase, Chain A, domain 1"/>
    <property type="match status" value="1"/>
</dbReference>
<evidence type="ECO:0000313" key="12">
    <source>
        <dbReference type="EMBL" id="QDG73382.1"/>
    </source>
</evidence>
<dbReference type="InterPro" id="IPR029045">
    <property type="entry name" value="ClpP/crotonase-like_dom_sf"/>
</dbReference>
<dbReference type="Gene3D" id="3.30.750.44">
    <property type="match status" value="1"/>
</dbReference>
<feature type="active site" description="Nucleophile" evidence="8">
    <location>
        <position position="1030"/>
    </location>
</feature>
<dbReference type="GO" id="GO:0008236">
    <property type="term" value="F:serine-type peptidase activity"/>
    <property type="evidence" value="ECO:0007669"/>
    <property type="project" value="UniProtKB-UniRule"/>
</dbReference>
<dbReference type="SUPFAM" id="SSF50156">
    <property type="entry name" value="PDZ domain-like"/>
    <property type="match status" value="1"/>
</dbReference>
<dbReference type="InterPro" id="IPR012393">
    <property type="entry name" value="Tricorn_protease"/>
</dbReference>
<gene>
    <name evidence="12" type="ORF">FJQ89_25305</name>
</gene>
<feature type="active site" description="Charge relay system" evidence="8">
    <location>
        <position position="807"/>
    </location>
</feature>
<evidence type="ECO:0000256" key="10">
    <source>
        <dbReference type="SAM" id="MobiDB-lite"/>
    </source>
</evidence>
<evidence type="ECO:0000256" key="2">
    <source>
        <dbReference type="ARBA" id="ARBA00008524"/>
    </source>
</evidence>
<dbReference type="PROSITE" id="PS50106">
    <property type="entry name" value="PDZ"/>
    <property type="match status" value="1"/>
</dbReference>
<evidence type="ECO:0000256" key="7">
    <source>
        <dbReference type="PIRNR" id="PIRNR036421"/>
    </source>
</evidence>
<keyword evidence="6 7" id="KW-0720">Serine protease</keyword>
<reference evidence="12 13" key="1">
    <citation type="submission" date="2019-06" db="EMBL/GenBank/DDBJ databases">
        <title>Complete genome sequence of Janthinobacterium sp. SNU WT3 isolated from diseased rainbow trout.</title>
        <authorList>
            <person name="Oh W.T."/>
            <person name="Park S.C."/>
        </authorList>
    </citation>
    <scope>NUCLEOTIDE SEQUENCE [LARGE SCALE GENOMIC DNA]</scope>
    <source>
        <strain evidence="12 13">SNU WT3</strain>
    </source>
</reference>
<evidence type="ECO:0000256" key="5">
    <source>
        <dbReference type="ARBA" id="ARBA00022801"/>
    </source>
</evidence>
<comment type="function">
    <text evidence="7">Degrades oligopeptides.</text>
</comment>
<dbReference type="Gene3D" id="2.120.10.60">
    <property type="entry name" value="Tricorn protease N-terminal domain"/>
    <property type="match status" value="1"/>
</dbReference>
<dbReference type="Pfam" id="PF14685">
    <property type="entry name" value="PDZ_Tricorn"/>
    <property type="match status" value="1"/>
</dbReference>
<evidence type="ECO:0000256" key="3">
    <source>
        <dbReference type="ARBA" id="ARBA00022490"/>
    </source>
</evidence>
<evidence type="ECO:0000259" key="11">
    <source>
        <dbReference type="PROSITE" id="PS50106"/>
    </source>
</evidence>
<evidence type="ECO:0000256" key="9">
    <source>
        <dbReference type="PIRSR" id="PIRSR036421-3"/>
    </source>
</evidence>
<keyword evidence="13" id="KW-1185">Reference proteome</keyword>
<evidence type="ECO:0000256" key="1">
    <source>
        <dbReference type="ARBA" id="ARBA00004496"/>
    </source>
</evidence>
<evidence type="ECO:0000256" key="8">
    <source>
        <dbReference type="PIRSR" id="PIRSR036421-1"/>
    </source>
</evidence>
<proteinExistence type="inferred from homology"/>
<dbReference type="Pfam" id="PF03572">
    <property type="entry name" value="Peptidase_S41"/>
    <property type="match status" value="1"/>
</dbReference>
<comment type="similarity">
    <text evidence="2 7">Belongs to the peptidase S41B family.</text>
</comment>
<dbReference type="Proteomes" id="UP000316665">
    <property type="component" value="Chromosome"/>
</dbReference>